<dbReference type="InParanoid" id="A0A165SZ96"/>
<dbReference type="OrthoDB" id="2688364at2759"/>
<dbReference type="Gene3D" id="1.20.1280.50">
    <property type="match status" value="1"/>
</dbReference>
<name>A0A165SZ96_9AGAM</name>
<reference evidence="2 3" key="1">
    <citation type="journal article" date="2016" name="Mol. Biol. Evol.">
        <title>Comparative Genomics of Early-Diverging Mushroom-Forming Fungi Provides Insights into the Origins of Lignocellulose Decay Capabilities.</title>
        <authorList>
            <person name="Nagy L.G."/>
            <person name="Riley R."/>
            <person name="Tritt A."/>
            <person name="Adam C."/>
            <person name="Daum C."/>
            <person name="Floudas D."/>
            <person name="Sun H."/>
            <person name="Yadav J.S."/>
            <person name="Pangilinan J."/>
            <person name="Larsson K.H."/>
            <person name="Matsuura K."/>
            <person name="Barry K."/>
            <person name="Labutti K."/>
            <person name="Kuo R."/>
            <person name="Ohm R.A."/>
            <person name="Bhattacharya S.S."/>
            <person name="Shirouzu T."/>
            <person name="Yoshinaga Y."/>
            <person name="Martin F.M."/>
            <person name="Grigoriev I.V."/>
            <person name="Hibbett D.S."/>
        </authorList>
    </citation>
    <scope>NUCLEOTIDE SEQUENCE [LARGE SCALE GENOMIC DNA]</scope>
    <source>
        <strain evidence="2 3">HHB14362 ss-1</strain>
    </source>
</reference>
<organism evidence="2 3">
    <name type="scientific">Neolentinus lepideus HHB14362 ss-1</name>
    <dbReference type="NCBI Taxonomy" id="1314782"/>
    <lineage>
        <taxon>Eukaryota</taxon>
        <taxon>Fungi</taxon>
        <taxon>Dikarya</taxon>
        <taxon>Basidiomycota</taxon>
        <taxon>Agaricomycotina</taxon>
        <taxon>Agaricomycetes</taxon>
        <taxon>Gloeophyllales</taxon>
        <taxon>Gloeophyllaceae</taxon>
        <taxon>Neolentinus</taxon>
    </lineage>
</organism>
<dbReference type="AlphaFoldDB" id="A0A165SZ96"/>
<dbReference type="PROSITE" id="PS50181">
    <property type="entry name" value="FBOX"/>
    <property type="match status" value="1"/>
</dbReference>
<proteinExistence type="predicted"/>
<dbReference type="Proteomes" id="UP000076761">
    <property type="component" value="Unassembled WGS sequence"/>
</dbReference>
<feature type="domain" description="F-box" evidence="1">
    <location>
        <begin position="3"/>
        <end position="49"/>
    </location>
</feature>
<keyword evidence="3" id="KW-1185">Reference proteome</keyword>
<dbReference type="SUPFAM" id="SSF81383">
    <property type="entry name" value="F-box domain"/>
    <property type="match status" value="1"/>
</dbReference>
<dbReference type="Pfam" id="PF00646">
    <property type="entry name" value="F-box"/>
    <property type="match status" value="1"/>
</dbReference>
<evidence type="ECO:0000259" key="1">
    <source>
        <dbReference type="PROSITE" id="PS50181"/>
    </source>
</evidence>
<dbReference type="InterPro" id="IPR036047">
    <property type="entry name" value="F-box-like_dom_sf"/>
</dbReference>
<protein>
    <recommendedName>
        <fullName evidence="1">F-box domain-containing protein</fullName>
    </recommendedName>
</protein>
<evidence type="ECO:0000313" key="2">
    <source>
        <dbReference type="EMBL" id="KZT25897.1"/>
    </source>
</evidence>
<dbReference type="InterPro" id="IPR001810">
    <property type="entry name" value="F-box_dom"/>
</dbReference>
<evidence type="ECO:0000313" key="3">
    <source>
        <dbReference type="Proteomes" id="UP000076761"/>
    </source>
</evidence>
<sequence length="458" mass="50701">MPCDSLEQLVDDILIEILCGLPVRDILSVRQASKRLSFVTRTRNVWHHKFCSEVLGRGPSLSEDGSRFLSVSSSDLEWRTRRAMRLHKKWTAIDSVKACTFEVPAEHGPARQVMLVPEAWRILTVHENRVLCWQLLDSLDSGLSVQPSGEYAFPSDDAPRLVRDSAGSDIIALGSRTRHQMPVIIFSVAKHPSFVERHVIPSLPGLLVGMWHHLLFCDTTMPDVVEDARGIEIRDWRHHGGGTVLCPKFHPSCGDLLDLQIFSCHLLVVWDAAIAVYPMPEIPEEGQTIAEPVKIYLFAERVSRPIAFTTCRANLDTASAAAANSSTAAQALTIIARPKFRPYGLVHSVMRPLIGDTSDFPFSLTRIPNRTERICSALSCGSSGRGIWIDCKSVLRCSPAPMMLPSSDIQYTVDFVPNPVWTLNTRLNPETACMDFDEGMGLIVVGTEGGKVSIIDLA</sequence>
<dbReference type="EMBL" id="KV425569">
    <property type="protein sequence ID" value="KZT25897.1"/>
    <property type="molecule type" value="Genomic_DNA"/>
</dbReference>
<dbReference type="SMART" id="SM00256">
    <property type="entry name" value="FBOX"/>
    <property type="match status" value="1"/>
</dbReference>
<gene>
    <name evidence="2" type="ORF">NEOLEDRAFT_1132928</name>
</gene>
<accession>A0A165SZ96</accession>